<sequence length="57" mass="6521">MAIAPPKTLKTPKSDAPKEFNISRVVYKDINMVIANLAYKNTEFFIILFTVEAIKLY</sequence>
<dbReference type="EMBL" id="AP035785">
    <property type="protein sequence ID" value="BFO72274.1"/>
    <property type="molecule type" value="Genomic_DNA"/>
</dbReference>
<reference evidence="1" key="1">
    <citation type="submission" date="2024-07" db="EMBL/GenBank/DDBJ databases">
        <title>Complete genome sequence of Prevotella sp. YM-2024 GTC17253.</title>
        <authorList>
            <person name="Hayashi M."/>
            <person name="Muto Y."/>
            <person name="Tanaka K."/>
            <person name="Niwa H."/>
        </authorList>
    </citation>
    <scope>NUCLEOTIDE SEQUENCE</scope>
    <source>
        <strain evidence="1">GTC17253</strain>
    </source>
</reference>
<accession>A0AB33IYP5</accession>
<gene>
    <name evidence="1" type="ORF">GTC17253_22400</name>
</gene>
<organism evidence="1">
    <name type="scientific">Prevotella sp. GTC17253</name>
    <dbReference type="NCBI Taxonomy" id="3236793"/>
    <lineage>
        <taxon>Bacteria</taxon>
        <taxon>Pseudomonadati</taxon>
        <taxon>Bacteroidota</taxon>
        <taxon>Bacteroidia</taxon>
        <taxon>Bacteroidales</taxon>
        <taxon>Prevotellaceae</taxon>
        <taxon>Prevotella</taxon>
    </lineage>
</organism>
<protein>
    <submittedName>
        <fullName evidence="1">Uncharacterized protein</fullName>
    </submittedName>
</protein>
<evidence type="ECO:0000313" key="1">
    <source>
        <dbReference type="EMBL" id="BFO72274.1"/>
    </source>
</evidence>
<dbReference type="AlphaFoldDB" id="A0AB33IYP5"/>
<proteinExistence type="predicted"/>
<name>A0AB33IYP5_9BACT</name>